<evidence type="ECO:0000313" key="2">
    <source>
        <dbReference type="EnsemblMetazoa" id="CJA35068a.1"/>
    </source>
</evidence>
<evidence type="ECO:0000313" key="3">
    <source>
        <dbReference type="Proteomes" id="UP000005237"/>
    </source>
</evidence>
<dbReference type="EnsemblMetazoa" id="CJA35068a.1">
    <property type="protein sequence ID" value="CJA35068a.1"/>
    <property type="gene ID" value="WBGene00210915"/>
</dbReference>
<reference evidence="3" key="1">
    <citation type="submission" date="2010-08" db="EMBL/GenBank/DDBJ databases">
        <authorList>
            <consortium name="Caenorhabditis japonica Sequencing Consortium"/>
            <person name="Wilson R.K."/>
        </authorList>
    </citation>
    <scope>NUCLEOTIDE SEQUENCE [LARGE SCALE GENOMIC DNA]</scope>
    <source>
        <strain evidence="3">DF5081</strain>
    </source>
</reference>
<dbReference type="AlphaFoldDB" id="A0A8R1EGS0"/>
<sequence length="86" mass="9977">MAMMYPFHVAQPPLNWSEHLWVADVSPAKESFITTICEHRQAQWDNQDLLRHLQESVAVLIRDDQRQLNGQQNPTQHPPPANPQNN</sequence>
<accession>A0A8R1EGS0</accession>
<evidence type="ECO:0000256" key="1">
    <source>
        <dbReference type="SAM" id="MobiDB-lite"/>
    </source>
</evidence>
<feature type="compositionally biased region" description="Pro residues" evidence="1">
    <location>
        <begin position="76"/>
        <end position="86"/>
    </location>
</feature>
<dbReference type="OMA" id="CEHRQAQ"/>
<keyword evidence="3" id="KW-1185">Reference proteome</keyword>
<protein>
    <submittedName>
        <fullName evidence="2">Uncharacterized protein</fullName>
    </submittedName>
</protein>
<reference evidence="2" key="2">
    <citation type="submission" date="2022-06" db="UniProtKB">
        <authorList>
            <consortium name="EnsemblMetazoa"/>
        </authorList>
    </citation>
    <scope>IDENTIFICATION</scope>
    <source>
        <strain evidence="2">DF5081</strain>
    </source>
</reference>
<feature type="region of interest" description="Disordered" evidence="1">
    <location>
        <begin position="64"/>
        <end position="86"/>
    </location>
</feature>
<name>A0A8R1EGS0_CAEJA</name>
<organism evidence="2 3">
    <name type="scientific">Caenorhabditis japonica</name>
    <dbReference type="NCBI Taxonomy" id="281687"/>
    <lineage>
        <taxon>Eukaryota</taxon>
        <taxon>Metazoa</taxon>
        <taxon>Ecdysozoa</taxon>
        <taxon>Nematoda</taxon>
        <taxon>Chromadorea</taxon>
        <taxon>Rhabditida</taxon>
        <taxon>Rhabditina</taxon>
        <taxon>Rhabditomorpha</taxon>
        <taxon>Rhabditoidea</taxon>
        <taxon>Rhabditidae</taxon>
        <taxon>Peloderinae</taxon>
        <taxon>Caenorhabditis</taxon>
    </lineage>
</organism>
<dbReference type="Proteomes" id="UP000005237">
    <property type="component" value="Unassembled WGS sequence"/>
</dbReference>
<proteinExistence type="predicted"/>